<reference evidence="13" key="1">
    <citation type="submission" date="2019-06" db="EMBL/GenBank/DDBJ databases">
        <title>Draft genome sequence of the griseofulvin-producing fungus Xylaria cubensis strain G536.</title>
        <authorList>
            <person name="Mead M.E."/>
            <person name="Raja H.A."/>
            <person name="Steenwyk J.L."/>
            <person name="Knowles S.L."/>
            <person name="Oberlies N.H."/>
            <person name="Rokas A."/>
        </authorList>
    </citation>
    <scope>NUCLEOTIDE SEQUENCE [LARGE SCALE GENOMIC DNA]</scope>
    <source>
        <strain evidence="13">G536</strain>
    </source>
</reference>
<dbReference type="PROSITE" id="PS51192">
    <property type="entry name" value="HELICASE_ATP_BIND_1"/>
    <property type="match status" value="1"/>
</dbReference>
<dbReference type="InterPro" id="IPR011545">
    <property type="entry name" value="DEAD/DEAH_box_helicase_dom"/>
</dbReference>
<comment type="catalytic activity">
    <reaction evidence="8">
        <text>ATP + H2O = ADP + phosphate + H(+)</text>
        <dbReference type="Rhea" id="RHEA:13065"/>
        <dbReference type="ChEBI" id="CHEBI:15377"/>
        <dbReference type="ChEBI" id="CHEBI:15378"/>
        <dbReference type="ChEBI" id="CHEBI:30616"/>
        <dbReference type="ChEBI" id="CHEBI:43474"/>
        <dbReference type="ChEBI" id="CHEBI:456216"/>
        <dbReference type="EC" id="3.6.4.13"/>
    </reaction>
</comment>
<feature type="compositionally biased region" description="Basic and acidic residues" evidence="9">
    <location>
        <begin position="1095"/>
        <end position="1112"/>
    </location>
</feature>
<dbReference type="SUPFAM" id="SSF52540">
    <property type="entry name" value="P-loop containing nucleoside triphosphate hydrolases"/>
    <property type="match status" value="1"/>
</dbReference>
<evidence type="ECO:0000256" key="4">
    <source>
        <dbReference type="ARBA" id="ARBA00022801"/>
    </source>
</evidence>
<proteinExistence type="inferred from homology"/>
<keyword evidence="2" id="KW-0698">rRNA processing</keyword>
<evidence type="ECO:0000259" key="10">
    <source>
        <dbReference type="PROSITE" id="PS51192"/>
    </source>
</evidence>
<comment type="subcellular location">
    <subcellularLocation>
        <location evidence="1">Nucleus</location>
        <location evidence="1">Nucleolus</location>
    </subcellularLocation>
</comment>
<dbReference type="SMART" id="SM00487">
    <property type="entry name" value="DEXDc"/>
    <property type="match status" value="1"/>
</dbReference>
<keyword evidence="8" id="KW-0694">RNA-binding</keyword>
<evidence type="ECO:0000256" key="1">
    <source>
        <dbReference type="ARBA" id="ARBA00004604"/>
    </source>
</evidence>
<dbReference type="InterPro" id="IPR014001">
    <property type="entry name" value="Helicase_ATP-bd"/>
</dbReference>
<dbReference type="GO" id="GO:0003723">
    <property type="term" value="F:RNA binding"/>
    <property type="evidence" value="ECO:0007669"/>
    <property type="project" value="UniProtKB-UniRule"/>
</dbReference>
<comment type="domain">
    <text evidence="8">The Q motif is unique to and characteristic of the DEAD box family of RNA helicases and controls ATP binding and hydrolysis.</text>
</comment>
<dbReference type="EMBL" id="VFLP01000021">
    <property type="protein sequence ID" value="TRX94583.1"/>
    <property type="molecule type" value="Genomic_DNA"/>
</dbReference>
<evidence type="ECO:0000313" key="13">
    <source>
        <dbReference type="Proteomes" id="UP000319160"/>
    </source>
</evidence>
<dbReference type="OrthoDB" id="4742981at2759"/>
<feature type="domain" description="DEAD-box RNA helicase Q" evidence="11">
    <location>
        <begin position="664"/>
        <end position="692"/>
    </location>
</feature>
<dbReference type="Gene3D" id="3.40.50.300">
    <property type="entry name" value="P-loop containing nucleotide triphosphate hydrolases"/>
    <property type="match status" value="2"/>
</dbReference>
<evidence type="ECO:0000256" key="9">
    <source>
        <dbReference type="SAM" id="MobiDB-lite"/>
    </source>
</evidence>
<evidence type="ECO:0000256" key="2">
    <source>
        <dbReference type="ARBA" id="ARBA00022552"/>
    </source>
</evidence>
<dbReference type="Pfam" id="PF00270">
    <property type="entry name" value="DEAD"/>
    <property type="match status" value="1"/>
</dbReference>
<comment type="function">
    <text evidence="8">RNA helicase.</text>
</comment>
<sequence>MVDAGTILAVVQLSTSVLKLGRDIAFEFFGPERTPEKLRHLNTRLQILNNSLVKILEQPGSPDKLSTANFPGSISIEKTLKECKAFLEHYRSLLLERGSLSATARRLRLIVGPDASRIDEFHRRIDQHHTELGQWRMGSIADGIDELRILITSALPGVTANHPPAYPNEAAPEFSSHPSSYKSATTPTGLSPNQESLLPTIQTSPVLRAPSRNPSLISIPELPPAAIPNSSFSSRESRSETSLVSRNIHYGSLGPASISPSSLIVPSFGHSITLILGAKDELRFSLDAYQVHEDGSARIIECFSSQTRVRHHYVRMEVTFLPRRLKHKFEITAPDGPRSILDEFSYQFTYKADRENFQRQVRIRQYLQMVRAMRIHTSEEKDIAMDIHLKVWARNESDTYPTISFAWLGRDRWKHHVEYIIRWFKNEPERRGEKRPRLIMHPYTEDTDLSYRLAGDNPSKKNSTMKDFKRRMSVGSNISFASRSTLVSHSSRVLYEGEGKIAPDHVRELGFLEIEFDNVTLREKFVNACFEAHSSAPPTSRRATLGSDTDSFGANQASVFSSRSPTVSHTTTPQHSVSELDATVCPVELPSPAIPRHIPIQFNNINPFEMPDAAVPTRHELEASELSPADTLGQGAGEKRWDETPTCGAGLNNTRMFAGALVRHTFYIVGFPDWSLDAVSAMGFARATPVQASVWPLMGAGNKDVVVEAVTGSGKTLAFLIPLVHRILRLEEPTKKHHIAAIVIAPTRELAIQIHKTLTDLVAFHPASAAVTPYLSSDEEKRPMSRFWNSLIAGITAIYRFKVDLQGILSRLPKQRRTGLFSASVGEAVSEIIRVGLRNPVKISVRVKTKSGDVIEERKTPASLQMTYLITPSQKKLPLVIQLLQNLNPRPLRRLDFPAVDFVLQIDPPTGQIFDPHVSTSTGLEHSYIGAGEQGVQAEEDFPSPEESDYISFLEVRKTPIAPFMQCDVTISDPEAEQMIIRIRDIVKKDRALYDKAQKAFVSWVRRLLRLPKMPEARHFKGDRSLGCDIDWDKYAYQNKAREKQRLEALNAAPPDPAEAEAYRAKRKRNAEAWSGKQEQEETRVARRDKKQRKREAERREKMTDEEKARDMDLAQLLAAIRKDNEKKYADSAEAKADSVNDEFKGFD</sequence>
<feature type="domain" description="Helicase ATP-binding" evidence="10">
    <location>
        <begin position="696"/>
        <end position="843"/>
    </location>
</feature>
<dbReference type="AlphaFoldDB" id="A0A553I311"/>
<organism evidence="12 13">
    <name type="scientific">Xylaria flabelliformis</name>
    <dbReference type="NCBI Taxonomy" id="2512241"/>
    <lineage>
        <taxon>Eukaryota</taxon>
        <taxon>Fungi</taxon>
        <taxon>Dikarya</taxon>
        <taxon>Ascomycota</taxon>
        <taxon>Pezizomycotina</taxon>
        <taxon>Sordariomycetes</taxon>
        <taxon>Xylariomycetidae</taxon>
        <taxon>Xylariales</taxon>
        <taxon>Xylariaceae</taxon>
        <taxon>Xylaria</taxon>
    </lineage>
</organism>
<name>A0A553I311_9PEZI</name>
<evidence type="ECO:0000256" key="3">
    <source>
        <dbReference type="ARBA" id="ARBA00022741"/>
    </source>
</evidence>
<evidence type="ECO:0000256" key="7">
    <source>
        <dbReference type="PROSITE-ProRule" id="PRU00552"/>
    </source>
</evidence>
<feature type="region of interest" description="Disordered" evidence="9">
    <location>
        <begin position="1065"/>
        <end position="1112"/>
    </location>
</feature>
<dbReference type="EC" id="3.6.4.13" evidence="8"/>
<keyword evidence="5 8" id="KW-0347">Helicase</keyword>
<accession>A0A553I311</accession>
<feature type="region of interest" description="Disordered" evidence="9">
    <location>
        <begin position="1125"/>
        <end position="1148"/>
    </location>
</feature>
<keyword evidence="4 8" id="KW-0378">Hydrolase</keyword>
<dbReference type="GO" id="GO:0005730">
    <property type="term" value="C:nucleolus"/>
    <property type="evidence" value="ECO:0007669"/>
    <property type="project" value="UniProtKB-SubCell"/>
</dbReference>
<gene>
    <name evidence="12" type="ORF">FHL15_004535</name>
</gene>
<feature type="compositionally biased region" description="Polar residues" evidence="9">
    <location>
        <begin position="176"/>
        <end position="196"/>
    </location>
</feature>
<comment type="similarity">
    <text evidence="8">Belongs to the DEAD box helicase family.</text>
</comment>
<evidence type="ECO:0000313" key="12">
    <source>
        <dbReference type="EMBL" id="TRX94583.1"/>
    </source>
</evidence>
<keyword evidence="3 8" id="KW-0547">Nucleotide-binding</keyword>
<keyword evidence="13" id="KW-1185">Reference proteome</keyword>
<dbReference type="GO" id="GO:0016787">
    <property type="term" value="F:hydrolase activity"/>
    <property type="evidence" value="ECO:0007669"/>
    <property type="project" value="UniProtKB-KW"/>
</dbReference>
<keyword evidence="6 8" id="KW-0067">ATP-binding</keyword>
<evidence type="ECO:0000259" key="11">
    <source>
        <dbReference type="PROSITE" id="PS51195"/>
    </source>
</evidence>
<evidence type="ECO:0000256" key="8">
    <source>
        <dbReference type="RuleBase" id="RU365068"/>
    </source>
</evidence>
<feature type="short sequence motif" description="Q motif" evidence="7">
    <location>
        <begin position="664"/>
        <end position="692"/>
    </location>
</feature>
<dbReference type="GO" id="GO:0003724">
    <property type="term" value="F:RNA helicase activity"/>
    <property type="evidence" value="ECO:0007669"/>
    <property type="project" value="UniProtKB-EC"/>
</dbReference>
<evidence type="ECO:0000256" key="5">
    <source>
        <dbReference type="ARBA" id="ARBA00022806"/>
    </source>
</evidence>
<dbReference type="PROSITE" id="PS51195">
    <property type="entry name" value="Q_MOTIF"/>
    <property type="match status" value="1"/>
</dbReference>
<dbReference type="GO" id="GO:0006364">
    <property type="term" value="P:rRNA processing"/>
    <property type="evidence" value="ECO:0007669"/>
    <property type="project" value="UniProtKB-KW"/>
</dbReference>
<dbReference type="GO" id="GO:0005524">
    <property type="term" value="F:ATP binding"/>
    <property type="evidence" value="ECO:0007669"/>
    <property type="project" value="UniProtKB-UniRule"/>
</dbReference>
<dbReference type="STRING" id="2512241.A0A553I311"/>
<evidence type="ECO:0000256" key="6">
    <source>
        <dbReference type="ARBA" id="ARBA00022840"/>
    </source>
</evidence>
<protein>
    <recommendedName>
        <fullName evidence="8">ATP-dependent RNA helicase</fullName>
        <ecNumber evidence="8">3.6.4.13</ecNumber>
    </recommendedName>
</protein>
<dbReference type="Proteomes" id="UP000319160">
    <property type="component" value="Unassembled WGS sequence"/>
</dbReference>
<dbReference type="InterPro" id="IPR027417">
    <property type="entry name" value="P-loop_NTPase"/>
</dbReference>
<comment type="caution">
    <text evidence="12">The sequence shown here is derived from an EMBL/GenBank/DDBJ whole genome shotgun (WGS) entry which is preliminary data.</text>
</comment>
<dbReference type="InterPro" id="IPR056330">
    <property type="entry name" value="CTT_SPB4"/>
</dbReference>
<dbReference type="PANTHER" id="PTHR24031">
    <property type="entry name" value="RNA HELICASE"/>
    <property type="match status" value="1"/>
</dbReference>
<feature type="region of interest" description="Disordered" evidence="9">
    <location>
        <begin position="623"/>
        <end position="645"/>
    </location>
</feature>
<feature type="region of interest" description="Disordered" evidence="9">
    <location>
        <begin position="162"/>
        <end position="196"/>
    </location>
</feature>
<dbReference type="InterPro" id="IPR014014">
    <property type="entry name" value="RNA_helicase_DEAD_Q_motif"/>
</dbReference>
<dbReference type="Pfam" id="PF23681">
    <property type="entry name" value="CTT_SPB4"/>
    <property type="match status" value="1"/>
</dbReference>